<comment type="cofactor">
    <cofactor evidence="1">
        <name>Mg(2+)</name>
        <dbReference type="ChEBI" id="CHEBI:18420"/>
    </cofactor>
</comment>
<feature type="compositionally biased region" description="Pro residues" evidence="2">
    <location>
        <begin position="350"/>
        <end position="361"/>
    </location>
</feature>
<keyword evidence="1" id="KW-0464">Manganese</keyword>
<dbReference type="PANTHER" id="PTHR12320">
    <property type="entry name" value="PROTEIN PHOSPHATASE 2C"/>
    <property type="match status" value="1"/>
</dbReference>
<keyword evidence="1" id="KW-0378">Hydrolase</keyword>
<organism evidence="4 5">
    <name type="scientific">Jimgerdemannia flammicorona</name>
    <dbReference type="NCBI Taxonomy" id="994334"/>
    <lineage>
        <taxon>Eukaryota</taxon>
        <taxon>Fungi</taxon>
        <taxon>Fungi incertae sedis</taxon>
        <taxon>Mucoromycota</taxon>
        <taxon>Mucoromycotina</taxon>
        <taxon>Endogonomycetes</taxon>
        <taxon>Endogonales</taxon>
        <taxon>Endogonaceae</taxon>
        <taxon>Jimgerdemannia</taxon>
    </lineage>
</organism>
<proteinExistence type="inferred from homology"/>
<comment type="caution">
    <text evidence="4">The sequence shown here is derived from an EMBL/GenBank/DDBJ whole genome shotgun (WGS) entry which is preliminary data.</text>
</comment>
<dbReference type="PANTHER" id="PTHR12320:SF1">
    <property type="entry name" value="PROTEIN PHOSPHATASE PTC7 HOMOLOG"/>
    <property type="match status" value="1"/>
</dbReference>
<dbReference type="GO" id="GO:0046872">
    <property type="term" value="F:metal ion binding"/>
    <property type="evidence" value="ECO:0007669"/>
    <property type="project" value="UniProtKB-UniRule"/>
</dbReference>
<evidence type="ECO:0000313" key="5">
    <source>
        <dbReference type="Proteomes" id="UP000274822"/>
    </source>
</evidence>
<reference evidence="4 5" key="1">
    <citation type="journal article" date="2018" name="New Phytol.">
        <title>Phylogenomics of Endogonaceae and evolution of mycorrhizas within Mucoromycota.</title>
        <authorList>
            <person name="Chang Y."/>
            <person name="Desiro A."/>
            <person name="Na H."/>
            <person name="Sandor L."/>
            <person name="Lipzen A."/>
            <person name="Clum A."/>
            <person name="Barry K."/>
            <person name="Grigoriev I.V."/>
            <person name="Martin F.M."/>
            <person name="Stajich J.E."/>
            <person name="Smith M.E."/>
            <person name="Bonito G."/>
            <person name="Spatafora J.W."/>
        </authorList>
    </citation>
    <scope>NUCLEOTIDE SEQUENCE [LARGE SCALE GENOMIC DNA]</scope>
    <source>
        <strain evidence="4 5">AD002</strain>
    </source>
</reference>
<sequence>MFFRSISASIIAAQRPQLLRLWTRSLLPAIAFKPSLLLSSTSLFSTSHISHNAVIPVAHLPQHDRPRELDSSPLASTFDLPASLRPATPSPTDDPTVCIPNPAVDEHFEFITSASWHPKYRKQKSTEAAKIPYWKHMQVGKVDAGDDAFFHTSTPKGLVLGVADGVGGWAEVGVDPALFSWTLMNNAASIAKKIDSLDAQQILDGAFTELVKGGKVTAGSSTACILGLCKATGQMTSSNLGDSAFILIRDHKVIYESPSQQHFFNCPYQLTVVPENYPNRNKVIHDQPKDAQRHSFSLEDGDLILLATDGFFDNVFAYEALAIINHELAGADLDHHDHHTHSRHGASPAIYPPPPPAPAQPAPACSRDAEPRTEIEETEELILRVRSLCRRLTDTARRFSLDPKRMSPWAQSARMHGGKYLGGKEDDITCIVTLVRNTKP</sequence>
<keyword evidence="5" id="KW-1185">Reference proteome</keyword>
<keyword evidence="1" id="KW-0479">Metal-binding</keyword>
<evidence type="ECO:0000313" key="4">
    <source>
        <dbReference type="EMBL" id="RUS15258.1"/>
    </source>
</evidence>
<keyword evidence="1" id="KW-0460">Magnesium</keyword>
<comment type="similarity">
    <text evidence="1">Belongs to the PP2C family.</text>
</comment>
<feature type="domain" description="PPM-type phosphatase" evidence="3">
    <location>
        <begin position="131"/>
        <end position="435"/>
    </location>
</feature>
<dbReference type="SMART" id="SM00331">
    <property type="entry name" value="PP2C_SIG"/>
    <property type="match status" value="1"/>
</dbReference>
<dbReference type="Gene3D" id="3.60.40.10">
    <property type="entry name" value="PPM-type phosphatase domain"/>
    <property type="match status" value="1"/>
</dbReference>
<dbReference type="GO" id="GO:0004722">
    <property type="term" value="F:protein serine/threonine phosphatase activity"/>
    <property type="evidence" value="ECO:0007669"/>
    <property type="project" value="UniProtKB-EC"/>
</dbReference>
<dbReference type="InterPro" id="IPR036457">
    <property type="entry name" value="PPM-type-like_dom_sf"/>
</dbReference>
<protein>
    <recommendedName>
        <fullName evidence="1">Protein phosphatase</fullName>
        <ecNumber evidence="1">3.1.3.16</ecNumber>
    </recommendedName>
</protein>
<evidence type="ECO:0000256" key="2">
    <source>
        <dbReference type="SAM" id="MobiDB-lite"/>
    </source>
</evidence>
<comment type="cofactor">
    <cofactor evidence="1">
        <name>Mn(2+)</name>
        <dbReference type="ChEBI" id="CHEBI:29035"/>
    </cofactor>
</comment>
<dbReference type="PROSITE" id="PS51746">
    <property type="entry name" value="PPM_2"/>
    <property type="match status" value="1"/>
</dbReference>
<gene>
    <name evidence="4" type="ORF">BC938DRAFT_477028</name>
</gene>
<accession>A0A433PCK6</accession>
<name>A0A433PCK6_9FUNG</name>
<keyword evidence="1" id="KW-0904">Protein phosphatase</keyword>
<dbReference type="AlphaFoldDB" id="A0A433PCK6"/>
<evidence type="ECO:0000259" key="3">
    <source>
        <dbReference type="PROSITE" id="PS51746"/>
    </source>
</evidence>
<dbReference type="EMBL" id="RBNJ01025843">
    <property type="protein sequence ID" value="RUS15258.1"/>
    <property type="molecule type" value="Genomic_DNA"/>
</dbReference>
<comment type="catalytic activity">
    <reaction evidence="1">
        <text>O-phospho-L-seryl-[protein] + H2O = L-seryl-[protein] + phosphate</text>
        <dbReference type="Rhea" id="RHEA:20629"/>
        <dbReference type="Rhea" id="RHEA-COMP:9863"/>
        <dbReference type="Rhea" id="RHEA-COMP:11604"/>
        <dbReference type="ChEBI" id="CHEBI:15377"/>
        <dbReference type="ChEBI" id="CHEBI:29999"/>
        <dbReference type="ChEBI" id="CHEBI:43474"/>
        <dbReference type="ChEBI" id="CHEBI:83421"/>
        <dbReference type="EC" id="3.1.3.16"/>
    </reaction>
</comment>
<feature type="region of interest" description="Disordered" evidence="2">
    <location>
        <begin position="335"/>
        <end position="377"/>
    </location>
</feature>
<evidence type="ECO:0000256" key="1">
    <source>
        <dbReference type="RuleBase" id="RU366020"/>
    </source>
</evidence>
<dbReference type="SMART" id="SM00332">
    <property type="entry name" value="PP2Cc"/>
    <property type="match status" value="1"/>
</dbReference>
<dbReference type="EC" id="3.1.3.16" evidence="1"/>
<dbReference type="SUPFAM" id="SSF81606">
    <property type="entry name" value="PP2C-like"/>
    <property type="match status" value="1"/>
</dbReference>
<dbReference type="Proteomes" id="UP000274822">
    <property type="component" value="Unassembled WGS sequence"/>
</dbReference>
<comment type="catalytic activity">
    <reaction evidence="1">
        <text>O-phospho-L-threonyl-[protein] + H2O = L-threonyl-[protein] + phosphate</text>
        <dbReference type="Rhea" id="RHEA:47004"/>
        <dbReference type="Rhea" id="RHEA-COMP:11060"/>
        <dbReference type="Rhea" id="RHEA-COMP:11605"/>
        <dbReference type="ChEBI" id="CHEBI:15377"/>
        <dbReference type="ChEBI" id="CHEBI:30013"/>
        <dbReference type="ChEBI" id="CHEBI:43474"/>
        <dbReference type="ChEBI" id="CHEBI:61977"/>
        <dbReference type="EC" id="3.1.3.16"/>
    </reaction>
</comment>
<dbReference type="InterPro" id="IPR001932">
    <property type="entry name" value="PPM-type_phosphatase-like_dom"/>
</dbReference>
<dbReference type="InterPro" id="IPR039123">
    <property type="entry name" value="PPTC7"/>
</dbReference>